<keyword evidence="1" id="KW-1133">Transmembrane helix</keyword>
<dbReference type="EMBL" id="PYOY01000003">
    <property type="protein sequence ID" value="PSX07897.1"/>
    <property type="molecule type" value="Genomic_DNA"/>
</dbReference>
<proteinExistence type="predicted"/>
<sequence>MFYGISGLPGAGKTLNTIAFVLTDSIFANRPMYYHRIPLFVLDIEVISSFSGWFYGWYLRENSNEAIRRKLKKIHDQDRFAELEDFPFLELEYQKANYANIFMFWVRRLYTKERLQSLDEMLEIREIEDHELTFDDIRPLNLHFTHIDNPATWVDLPKQSVFLADEIHHYWPVRTRDKLPAELEAISTHRHDGKDLVFITQDFANTDVFLRRMMNHHRHFEFVGGDRIACYARKKYIDISNPFDKKAAEKTLIKRPSEFYGSYFSTELDTNNNKLAKGAKNALILGAVSLVVFLAAVFVGFPYAYAAIMGEEKTEESQPVTKEVKTDGSIPSFKPVDLSIYESKIKGMPWSAPLYDKNLKVAQYPDLLCFEVEDSCKCLTQQNTEYSIEDVYCKAIASGGVFNPYAKEMVEKTRML</sequence>
<keyword evidence="1" id="KW-0812">Transmembrane</keyword>
<evidence type="ECO:0000259" key="2">
    <source>
        <dbReference type="Pfam" id="PF05707"/>
    </source>
</evidence>
<dbReference type="RefSeq" id="WP_052956249.1">
    <property type="nucleotide sequence ID" value="NZ_JZSX01000001.1"/>
</dbReference>
<dbReference type="InterPro" id="IPR008900">
    <property type="entry name" value="Zot_N"/>
</dbReference>
<feature type="transmembrane region" description="Helical" evidence="1">
    <location>
        <begin position="37"/>
        <end position="59"/>
    </location>
</feature>
<accession>A0A855SDQ7</accession>
<dbReference type="InterPro" id="IPR027417">
    <property type="entry name" value="P-loop_NTPase"/>
</dbReference>
<comment type="caution">
    <text evidence="3">The sequence shown here is derived from an EMBL/GenBank/DDBJ whole genome shotgun (WGS) entry which is preliminary data.</text>
</comment>
<name>A0A855SDQ7_PHOAN</name>
<dbReference type="Gene3D" id="3.40.50.300">
    <property type="entry name" value="P-loop containing nucleotide triphosphate hydrolases"/>
    <property type="match status" value="1"/>
</dbReference>
<dbReference type="AlphaFoldDB" id="A0A855SDQ7"/>
<dbReference type="Pfam" id="PF05707">
    <property type="entry name" value="Zot"/>
    <property type="match status" value="1"/>
</dbReference>
<organism evidence="3 4">
    <name type="scientific">Photobacterium angustum</name>
    <dbReference type="NCBI Taxonomy" id="661"/>
    <lineage>
        <taxon>Bacteria</taxon>
        <taxon>Pseudomonadati</taxon>
        <taxon>Pseudomonadota</taxon>
        <taxon>Gammaproteobacteria</taxon>
        <taxon>Vibrionales</taxon>
        <taxon>Vibrionaceae</taxon>
        <taxon>Photobacterium</taxon>
    </lineage>
</organism>
<feature type="transmembrane region" description="Helical" evidence="1">
    <location>
        <begin position="282"/>
        <end position="305"/>
    </location>
</feature>
<dbReference type="Proteomes" id="UP000241440">
    <property type="component" value="Unassembled WGS sequence"/>
</dbReference>
<keyword evidence="1" id="KW-0472">Membrane</keyword>
<dbReference type="GeneID" id="61230257"/>
<evidence type="ECO:0000313" key="4">
    <source>
        <dbReference type="Proteomes" id="UP000241440"/>
    </source>
</evidence>
<feature type="domain" description="Zona occludens toxin N-terminal" evidence="2">
    <location>
        <begin position="138"/>
        <end position="258"/>
    </location>
</feature>
<protein>
    <recommendedName>
        <fullName evidence="2">Zona occludens toxin N-terminal domain-containing protein</fullName>
    </recommendedName>
</protein>
<reference evidence="3 4" key="1">
    <citation type="submission" date="2018-01" db="EMBL/GenBank/DDBJ databases">
        <title>Whole genome sequencing of Histamine producing bacteria.</title>
        <authorList>
            <person name="Butler K."/>
        </authorList>
    </citation>
    <scope>NUCLEOTIDE SEQUENCE [LARGE SCALE GENOMIC DNA]</scope>
    <source>
        <strain evidence="3 4">A2-1</strain>
    </source>
</reference>
<evidence type="ECO:0000256" key="1">
    <source>
        <dbReference type="SAM" id="Phobius"/>
    </source>
</evidence>
<evidence type="ECO:0000313" key="3">
    <source>
        <dbReference type="EMBL" id="PSX07897.1"/>
    </source>
</evidence>
<gene>
    <name evidence="3" type="ORF">C0W41_07750</name>
</gene>